<comment type="subunit">
    <text evidence="4">The accessory proteins ExbB and ExbD seem to form a complex with TonB.</text>
</comment>
<name>A0A8D5G714_9PROT</name>
<evidence type="ECO:0000256" key="10">
    <source>
        <dbReference type="ARBA" id="ARBA00022989"/>
    </source>
</evidence>
<feature type="transmembrane region" description="Helical" evidence="13">
    <location>
        <begin position="20"/>
        <end position="39"/>
    </location>
</feature>
<protein>
    <submittedName>
        <fullName evidence="14">Biopolymer transporter ExbD</fullName>
    </submittedName>
</protein>
<keyword evidence="8 12" id="KW-0812">Transmembrane</keyword>
<evidence type="ECO:0000256" key="11">
    <source>
        <dbReference type="ARBA" id="ARBA00023136"/>
    </source>
</evidence>
<evidence type="ECO:0000256" key="3">
    <source>
        <dbReference type="ARBA" id="ARBA00005811"/>
    </source>
</evidence>
<sequence length="135" mass="14360">MAFSSNTDGDEVLSEINITPLVDVMLVLLVAFIVTAPLLNNAVHVNLPKTAATHPPEPAKPVTVSVNAEGKVYVDKTEYPLTGLELELKSLHDANPDLTLHLSSDESVNYGTVAKVMASIERAGITKLAVLTQAD</sequence>
<dbReference type="GO" id="GO:0015031">
    <property type="term" value="P:protein transport"/>
    <property type="evidence" value="ECO:0007669"/>
    <property type="project" value="UniProtKB-KW"/>
</dbReference>
<accession>A0A8D5G714</accession>
<evidence type="ECO:0000256" key="6">
    <source>
        <dbReference type="ARBA" id="ARBA00022475"/>
    </source>
</evidence>
<keyword evidence="5 12" id="KW-0813">Transport</keyword>
<keyword evidence="15" id="KW-1185">Reference proteome</keyword>
<dbReference type="GO" id="GO:0022857">
    <property type="term" value="F:transmembrane transporter activity"/>
    <property type="evidence" value="ECO:0007669"/>
    <property type="project" value="InterPro"/>
</dbReference>
<comment type="subcellular location">
    <subcellularLocation>
        <location evidence="2">Cell inner membrane</location>
        <topology evidence="2">Single-pass type II membrane protein</topology>
    </subcellularLocation>
    <subcellularLocation>
        <location evidence="12">Cell membrane</location>
        <topology evidence="12">Single-pass type II membrane protein</topology>
    </subcellularLocation>
</comment>
<organism evidence="14 15">
    <name type="scientific">Methyloradius palustris</name>
    <dbReference type="NCBI Taxonomy" id="2778876"/>
    <lineage>
        <taxon>Bacteria</taxon>
        <taxon>Pseudomonadati</taxon>
        <taxon>Pseudomonadota</taxon>
        <taxon>Betaproteobacteria</taxon>
        <taxon>Nitrosomonadales</taxon>
        <taxon>Methylophilaceae</taxon>
        <taxon>Methyloradius</taxon>
    </lineage>
</organism>
<keyword evidence="10 13" id="KW-1133">Transmembrane helix</keyword>
<dbReference type="Gene3D" id="3.30.420.270">
    <property type="match status" value="1"/>
</dbReference>
<proteinExistence type="inferred from homology"/>
<keyword evidence="7" id="KW-0997">Cell inner membrane</keyword>
<dbReference type="GO" id="GO:0005886">
    <property type="term" value="C:plasma membrane"/>
    <property type="evidence" value="ECO:0007669"/>
    <property type="project" value="UniProtKB-SubCell"/>
</dbReference>
<dbReference type="RefSeq" id="WP_221764883.1">
    <property type="nucleotide sequence ID" value="NZ_AP024110.1"/>
</dbReference>
<evidence type="ECO:0000256" key="2">
    <source>
        <dbReference type="ARBA" id="ARBA00004249"/>
    </source>
</evidence>
<keyword evidence="6" id="KW-1003">Cell membrane</keyword>
<evidence type="ECO:0000256" key="12">
    <source>
        <dbReference type="RuleBase" id="RU003879"/>
    </source>
</evidence>
<evidence type="ECO:0000256" key="1">
    <source>
        <dbReference type="ARBA" id="ARBA00003540"/>
    </source>
</evidence>
<dbReference type="AlphaFoldDB" id="A0A8D5G714"/>
<dbReference type="Pfam" id="PF02472">
    <property type="entry name" value="ExbD"/>
    <property type="match status" value="1"/>
</dbReference>
<dbReference type="EMBL" id="AP024110">
    <property type="protein sequence ID" value="BCM24337.1"/>
    <property type="molecule type" value="Genomic_DNA"/>
</dbReference>
<evidence type="ECO:0000313" key="15">
    <source>
        <dbReference type="Proteomes" id="UP000826722"/>
    </source>
</evidence>
<evidence type="ECO:0000256" key="8">
    <source>
        <dbReference type="ARBA" id="ARBA00022692"/>
    </source>
</evidence>
<evidence type="ECO:0000313" key="14">
    <source>
        <dbReference type="EMBL" id="BCM24337.1"/>
    </source>
</evidence>
<comment type="function">
    <text evidence="1">Involved in the TonB-dependent energy-dependent transport of various receptor-bound substrates.</text>
</comment>
<evidence type="ECO:0000256" key="7">
    <source>
        <dbReference type="ARBA" id="ARBA00022519"/>
    </source>
</evidence>
<evidence type="ECO:0000256" key="5">
    <source>
        <dbReference type="ARBA" id="ARBA00022448"/>
    </source>
</evidence>
<gene>
    <name evidence="14" type="ORF">ZMTM_05960</name>
</gene>
<dbReference type="PANTHER" id="PTHR30558:SF12">
    <property type="entry name" value="BIOPOLYMER TRANSPORT PROTEIN EXBD"/>
    <property type="match status" value="1"/>
</dbReference>
<evidence type="ECO:0000256" key="9">
    <source>
        <dbReference type="ARBA" id="ARBA00022927"/>
    </source>
</evidence>
<evidence type="ECO:0000256" key="4">
    <source>
        <dbReference type="ARBA" id="ARBA00011471"/>
    </source>
</evidence>
<dbReference type="InterPro" id="IPR003400">
    <property type="entry name" value="ExbD"/>
</dbReference>
<keyword evidence="11 13" id="KW-0472">Membrane</keyword>
<dbReference type="KEGG" id="mpau:ZMTM_05960"/>
<comment type="similarity">
    <text evidence="3 12">Belongs to the ExbD/TolR family.</text>
</comment>
<dbReference type="PANTHER" id="PTHR30558">
    <property type="entry name" value="EXBD MEMBRANE COMPONENT OF PMF-DRIVEN MACROMOLECULE IMPORT SYSTEM"/>
    <property type="match status" value="1"/>
</dbReference>
<dbReference type="Proteomes" id="UP000826722">
    <property type="component" value="Chromosome"/>
</dbReference>
<reference evidence="14" key="1">
    <citation type="journal article" date="2021" name="Arch. Microbiol.">
        <title>Methyloradius palustris gen. nov., sp. nov., a methanol-oxidizing bacterium isolated from snow.</title>
        <authorList>
            <person name="Miyadera T."/>
            <person name="Kojima H."/>
            <person name="Fukui M."/>
        </authorList>
    </citation>
    <scope>NUCLEOTIDE SEQUENCE</scope>
    <source>
        <strain evidence="14">Zm11</strain>
    </source>
</reference>
<evidence type="ECO:0000256" key="13">
    <source>
        <dbReference type="SAM" id="Phobius"/>
    </source>
</evidence>
<keyword evidence="9 12" id="KW-0653">Protein transport</keyword>